<evidence type="ECO:0000256" key="4">
    <source>
        <dbReference type="ARBA" id="ARBA00022643"/>
    </source>
</evidence>
<proteinExistence type="inferred from homology"/>
<sequence length="304" mass="33268">MRLHCYDTLATIEGGTGACVALGYFDGVHLGHRRVLARTVEAARERGCTSAVFTFAPPLDRAVKGRAILTPEEKARRIAAMGVEHYVRPPFEEFCTLSPEAFVHDVLAVRFGAKAVFCGDNFTFGSRKAGNVDMLRRLCAAAGISVEIVPMVQREGAPVSSSRIRACLEAGDVETAGAMLGEPYCIDLPVRHGKRLGTALGFPTINQIYPDWMLLPRQGVYVTRVLLDGVWRPSATGLGTRPTVNGDGVTCETFIPDFSGDIYGDRVPVRFCRFLWPTQKFGTLEELSAMVGRAAQAAREWREK</sequence>
<evidence type="ECO:0000259" key="15">
    <source>
        <dbReference type="SMART" id="SM00904"/>
    </source>
</evidence>
<keyword evidence="11" id="KW-0511">Multifunctional enzyme</keyword>
<keyword evidence="10 14" id="KW-0067">ATP-binding</keyword>
<dbReference type="InterPro" id="IPR015864">
    <property type="entry name" value="FAD_synthase"/>
</dbReference>
<dbReference type="PIRSF" id="PIRSF004491">
    <property type="entry name" value="FAD_Synth"/>
    <property type="match status" value="1"/>
</dbReference>
<name>A0A6I2U9D9_9FIRM</name>
<evidence type="ECO:0000256" key="6">
    <source>
        <dbReference type="ARBA" id="ARBA00022695"/>
    </source>
</evidence>
<dbReference type="InterPro" id="IPR023465">
    <property type="entry name" value="Riboflavin_kinase_dom_sf"/>
</dbReference>
<evidence type="ECO:0000313" key="16">
    <source>
        <dbReference type="EMBL" id="MST91555.1"/>
    </source>
</evidence>
<keyword evidence="7 14" id="KW-0547">Nucleotide-binding</keyword>
<dbReference type="EMBL" id="WMZU01000002">
    <property type="protein sequence ID" value="MTS26093.1"/>
    <property type="molecule type" value="Genomic_DNA"/>
</dbReference>
<dbReference type="GO" id="GO:0003919">
    <property type="term" value="F:FMN adenylyltransferase activity"/>
    <property type="evidence" value="ECO:0007669"/>
    <property type="project" value="UniProtKB-UniRule"/>
</dbReference>
<dbReference type="CDD" id="cd02064">
    <property type="entry name" value="FAD_synthetase_N"/>
    <property type="match status" value="1"/>
</dbReference>
<dbReference type="EC" id="2.7.1.26" evidence="14"/>
<evidence type="ECO:0000256" key="14">
    <source>
        <dbReference type="PIRNR" id="PIRNR004491"/>
    </source>
</evidence>
<dbReference type="Gene3D" id="3.40.50.620">
    <property type="entry name" value="HUPs"/>
    <property type="match status" value="1"/>
</dbReference>
<evidence type="ECO:0000256" key="7">
    <source>
        <dbReference type="ARBA" id="ARBA00022741"/>
    </source>
</evidence>
<dbReference type="GO" id="GO:0009231">
    <property type="term" value="P:riboflavin biosynthetic process"/>
    <property type="evidence" value="ECO:0007669"/>
    <property type="project" value="InterPro"/>
</dbReference>
<dbReference type="Pfam" id="PF01687">
    <property type="entry name" value="Flavokinase"/>
    <property type="match status" value="1"/>
</dbReference>
<reference evidence="16 18" key="2">
    <citation type="submission" date="2019-08" db="EMBL/GenBank/DDBJ databases">
        <title>In-depth cultivation of the pig gut microbiome towards novel bacterial diversity and tailored functional studies.</title>
        <authorList>
            <person name="Wylensek D."/>
            <person name="Hitch T.C.A."/>
            <person name="Clavel T."/>
        </authorList>
    </citation>
    <scope>NUCLEOTIDE SEQUENCE [LARGE SCALE GENOMIC DNA]</scope>
    <source>
        <strain evidence="16 18">WCA3-601-WT-6J</strain>
    </source>
</reference>
<dbReference type="InterPro" id="IPR023468">
    <property type="entry name" value="Riboflavin_kinase"/>
</dbReference>
<comment type="catalytic activity">
    <reaction evidence="12 14">
        <text>riboflavin + ATP = FMN + ADP + H(+)</text>
        <dbReference type="Rhea" id="RHEA:14357"/>
        <dbReference type="ChEBI" id="CHEBI:15378"/>
        <dbReference type="ChEBI" id="CHEBI:30616"/>
        <dbReference type="ChEBI" id="CHEBI:57986"/>
        <dbReference type="ChEBI" id="CHEBI:58210"/>
        <dbReference type="ChEBI" id="CHEBI:456216"/>
        <dbReference type="EC" id="2.7.1.26"/>
    </reaction>
</comment>
<evidence type="ECO:0000256" key="13">
    <source>
        <dbReference type="ARBA" id="ARBA00049494"/>
    </source>
</evidence>
<accession>A0A6I2U9D9</accession>
<dbReference type="NCBIfam" id="TIGR00083">
    <property type="entry name" value="ribF"/>
    <property type="match status" value="1"/>
</dbReference>
<evidence type="ECO:0000256" key="1">
    <source>
        <dbReference type="ARBA" id="ARBA00004726"/>
    </source>
</evidence>
<dbReference type="AlphaFoldDB" id="A0A6I2U9D9"/>
<evidence type="ECO:0000256" key="8">
    <source>
        <dbReference type="ARBA" id="ARBA00022777"/>
    </source>
</evidence>
<evidence type="ECO:0000256" key="11">
    <source>
        <dbReference type="ARBA" id="ARBA00023268"/>
    </source>
</evidence>
<evidence type="ECO:0000256" key="9">
    <source>
        <dbReference type="ARBA" id="ARBA00022827"/>
    </source>
</evidence>
<dbReference type="SUPFAM" id="SSF82114">
    <property type="entry name" value="Riboflavin kinase-like"/>
    <property type="match status" value="1"/>
</dbReference>
<dbReference type="PANTHER" id="PTHR22749">
    <property type="entry name" value="RIBOFLAVIN KINASE/FMN ADENYLYLTRANSFERASE"/>
    <property type="match status" value="1"/>
</dbReference>
<keyword evidence="5 14" id="KW-0808">Transferase</keyword>
<organism evidence="16 18">
    <name type="scientific">Ruthenibacterium lactatiformans</name>
    <dbReference type="NCBI Taxonomy" id="1550024"/>
    <lineage>
        <taxon>Bacteria</taxon>
        <taxon>Bacillati</taxon>
        <taxon>Bacillota</taxon>
        <taxon>Clostridia</taxon>
        <taxon>Eubacteriales</taxon>
        <taxon>Oscillospiraceae</taxon>
        <taxon>Ruthenibacterium</taxon>
    </lineage>
</organism>
<dbReference type="Pfam" id="PF06574">
    <property type="entry name" value="FAD_syn"/>
    <property type="match status" value="1"/>
</dbReference>
<evidence type="ECO:0000256" key="3">
    <source>
        <dbReference type="ARBA" id="ARBA00022630"/>
    </source>
</evidence>
<dbReference type="RefSeq" id="WP_117473856.1">
    <property type="nucleotide sequence ID" value="NZ_CAUBPW010000002.1"/>
</dbReference>
<reference evidence="17 19" key="1">
    <citation type="journal article" date="2019" name="Nat. Med.">
        <title>A library of human gut bacterial isolates paired with longitudinal multiomics data enables mechanistic microbiome research.</title>
        <authorList>
            <person name="Poyet M."/>
            <person name="Groussin M."/>
            <person name="Gibbons S.M."/>
            <person name="Avila-Pacheco J."/>
            <person name="Jiang X."/>
            <person name="Kearney S.M."/>
            <person name="Perrotta A.R."/>
            <person name="Berdy B."/>
            <person name="Zhao S."/>
            <person name="Lieberman T.D."/>
            <person name="Swanson P.K."/>
            <person name="Smith M."/>
            <person name="Roesemann S."/>
            <person name="Alexander J.E."/>
            <person name="Rich S.A."/>
            <person name="Livny J."/>
            <person name="Vlamakis H."/>
            <person name="Clish C."/>
            <person name="Bullock K."/>
            <person name="Deik A."/>
            <person name="Scott J."/>
            <person name="Pierce K.A."/>
            <person name="Xavier R.J."/>
            <person name="Alm E.J."/>
        </authorList>
    </citation>
    <scope>NUCLEOTIDE SEQUENCE [LARGE SCALE GENOMIC DNA]</scope>
    <source>
        <strain evidence="17 19">BIOML-A4</strain>
    </source>
</reference>
<dbReference type="EC" id="2.7.7.2" evidence="14"/>
<dbReference type="Proteomes" id="UP000431913">
    <property type="component" value="Unassembled WGS sequence"/>
</dbReference>
<keyword evidence="9 14" id="KW-0274">FAD</keyword>
<dbReference type="GO" id="GO:0008531">
    <property type="term" value="F:riboflavin kinase activity"/>
    <property type="evidence" value="ECO:0007669"/>
    <property type="project" value="UniProtKB-UniRule"/>
</dbReference>
<dbReference type="GO" id="GO:0005524">
    <property type="term" value="F:ATP binding"/>
    <property type="evidence" value="ECO:0007669"/>
    <property type="project" value="UniProtKB-UniRule"/>
</dbReference>
<comment type="similarity">
    <text evidence="14">Belongs to the ribF family.</text>
</comment>
<dbReference type="EMBL" id="VUNJ01000005">
    <property type="protein sequence ID" value="MST91555.1"/>
    <property type="molecule type" value="Genomic_DNA"/>
</dbReference>
<dbReference type="GO" id="GO:0006747">
    <property type="term" value="P:FAD biosynthetic process"/>
    <property type="evidence" value="ECO:0007669"/>
    <property type="project" value="UniProtKB-UniRule"/>
</dbReference>
<evidence type="ECO:0000313" key="19">
    <source>
        <dbReference type="Proteomes" id="UP000472755"/>
    </source>
</evidence>
<dbReference type="Gene3D" id="2.40.30.30">
    <property type="entry name" value="Riboflavin kinase-like"/>
    <property type="match status" value="1"/>
</dbReference>
<keyword evidence="6 14" id="KW-0548">Nucleotidyltransferase</keyword>
<evidence type="ECO:0000256" key="5">
    <source>
        <dbReference type="ARBA" id="ARBA00022679"/>
    </source>
</evidence>
<comment type="pathway">
    <text evidence="1 14">Cofactor biosynthesis; FAD biosynthesis; FAD from FMN: step 1/1.</text>
</comment>
<dbReference type="InterPro" id="IPR002606">
    <property type="entry name" value="Riboflavin_kinase_bac"/>
</dbReference>
<dbReference type="GO" id="GO:0009398">
    <property type="term" value="P:FMN biosynthetic process"/>
    <property type="evidence" value="ECO:0007669"/>
    <property type="project" value="UniProtKB-UniRule"/>
</dbReference>
<keyword evidence="8 14" id="KW-0418">Kinase</keyword>
<dbReference type="Proteomes" id="UP000472755">
    <property type="component" value="Unassembled WGS sequence"/>
</dbReference>
<dbReference type="UniPathway" id="UPA00276">
    <property type="reaction ID" value="UER00406"/>
</dbReference>
<comment type="catalytic activity">
    <reaction evidence="13 14">
        <text>FMN + ATP + H(+) = FAD + diphosphate</text>
        <dbReference type="Rhea" id="RHEA:17237"/>
        <dbReference type="ChEBI" id="CHEBI:15378"/>
        <dbReference type="ChEBI" id="CHEBI:30616"/>
        <dbReference type="ChEBI" id="CHEBI:33019"/>
        <dbReference type="ChEBI" id="CHEBI:57692"/>
        <dbReference type="ChEBI" id="CHEBI:58210"/>
        <dbReference type="EC" id="2.7.7.2"/>
    </reaction>
</comment>
<dbReference type="SMART" id="SM00904">
    <property type="entry name" value="Flavokinase"/>
    <property type="match status" value="1"/>
</dbReference>
<keyword evidence="4 14" id="KW-0288">FMN</keyword>
<comment type="caution">
    <text evidence="16">The sequence shown here is derived from an EMBL/GenBank/DDBJ whole genome shotgun (WGS) entry which is preliminary data.</text>
</comment>
<evidence type="ECO:0000256" key="12">
    <source>
        <dbReference type="ARBA" id="ARBA00047880"/>
    </source>
</evidence>
<keyword evidence="3 14" id="KW-0285">Flavoprotein</keyword>
<comment type="pathway">
    <text evidence="2 14">Cofactor biosynthesis; FMN biosynthesis; FMN from riboflavin (ATP route): step 1/1.</text>
</comment>
<evidence type="ECO:0000313" key="17">
    <source>
        <dbReference type="EMBL" id="MTS26093.1"/>
    </source>
</evidence>
<evidence type="ECO:0000313" key="18">
    <source>
        <dbReference type="Proteomes" id="UP000431913"/>
    </source>
</evidence>
<evidence type="ECO:0000256" key="10">
    <source>
        <dbReference type="ARBA" id="ARBA00022840"/>
    </source>
</evidence>
<gene>
    <name evidence="16" type="primary">ribF</name>
    <name evidence="16" type="ORF">FYJ76_06305</name>
    <name evidence="17" type="ORF">GMD59_02190</name>
</gene>
<dbReference type="InterPro" id="IPR015865">
    <property type="entry name" value="Riboflavin_kinase_bac/euk"/>
</dbReference>
<evidence type="ECO:0000256" key="2">
    <source>
        <dbReference type="ARBA" id="ARBA00005201"/>
    </source>
</evidence>
<dbReference type="SUPFAM" id="SSF52374">
    <property type="entry name" value="Nucleotidylyl transferase"/>
    <property type="match status" value="1"/>
</dbReference>
<feature type="domain" description="Riboflavin kinase" evidence="15">
    <location>
        <begin position="179"/>
        <end position="303"/>
    </location>
</feature>
<dbReference type="PANTHER" id="PTHR22749:SF6">
    <property type="entry name" value="RIBOFLAVIN KINASE"/>
    <property type="match status" value="1"/>
</dbReference>
<protein>
    <recommendedName>
        <fullName evidence="14">Riboflavin biosynthesis protein</fullName>
    </recommendedName>
    <domain>
        <recommendedName>
            <fullName evidence="14">Riboflavin kinase</fullName>
            <ecNumber evidence="14">2.7.1.26</ecNumber>
        </recommendedName>
        <alternativeName>
            <fullName evidence="14">Flavokinase</fullName>
        </alternativeName>
    </domain>
    <domain>
        <recommendedName>
            <fullName evidence="14">FMN adenylyltransferase</fullName>
            <ecNumber evidence="14">2.7.7.2</ecNumber>
        </recommendedName>
        <alternativeName>
            <fullName evidence="14">FAD pyrophosphorylase</fullName>
        </alternativeName>
        <alternativeName>
            <fullName evidence="14">FAD synthase</fullName>
        </alternativeName>
    </domain>
</protein>
<dbReference type="UniPathway" id="UPA00277">
    <property type="reaction ID" value="UER00407"/>
</dbReference>
<dbReference type="InterPro" id="IPR014729">
    <property type="entry name" value="Rossmann-like_a/b/a_fold"/>
</dbReference>